<keyword evidence="2" id="KW-0378">Hydrolase</keyword>
<dbReference type="Gene3D" id="3.40.50.300">
    <property type="entry name" value="P-loop containing nucleotide triphosphate hydrolases"/>
    <property type="match status" value="1"/>
</dbReference>
<gene>
    <name evidence="2" type="ORF">SAMN05192574_11626</name>
</gene>
<sequence length="559" mass="63829">MVMLKNIGVKNYRSFDLNGVFLDNLSKINVLVGKNNSGKSNFLRFLKLISENINNIYKLGNLSYIDTHVSGEVVSIGFSFSHAELDFPHRINDTQFDTSKLTDSLSDPFKVWLPSNKDRVSSDILPQELQSLNITQLMSFKKESGTFSTERILNDLADLIDQNFSARIKTLKDLIYIPDFRIINPSQSHNSGNSKINGSNIIEELHQMQHPNPGEDYKRENFDKLERLVKSLLNTNDLQLEISHDKKSILIKMHGKRLPLENYGSGIYQIILLCGALLANDDKVICMEEPESHLHPELQRKFFDFISNETENIYFITTHSNTLLNYSSNISIYHIEHDKNKSHISKIENSKAAYNLLDDMGYKASDLIQANGIIWVEGPSDRNYLLKWLSLIDGTLKEGLHFSIMFYGGKNLANVSFIGSIDDENKDAMIDIIPLLKINRHAFVVIDSDKLGPKTEINDTKKRIQAEIGEDRCWITTEKEIENYISANVIRRWLTKLDKYNGTTINDSLPLFGDIVKSADPKNRLNYNLKKTLFSKQISDEFHLEDLETKAAKSLDQAT</sequence>
<name>A0A1H8TKG9_9SPHI</name>
<dbReference type="InterPro" id="IPR051396">
    <property type="entry name" value="Bact_Antivir_Def_Nuclease"/>
</dbReference>
<dbReference type="Pfam" id="PF13304">
    <property type="entry name" value="AAA_21"/>
    <property type="match status" value="1"/>
</dbReference>
<dbReference type="InterPro" id="IPR003959">
    <property type="entry name" value="ATPase_AAA_core"/>
</dbReference>
<accession>A0A1H8TKG9</accession>
<dbReference type="PANTHER" id="PTHR43581:SF4">
    <property type="entry name" value="ATP_GTP PHOSPHATASE"/>
    <property type="match status" value="1"/>
</dbReference>
<reference evidence="3" key="1">
    <citation type="submission" date="2016-10" db="EMBL/GenBank/DDBJ databases">
        <authorList>
            <person name="Varghese N."/>
            <person name="Submissions S."/>
        </authorList>
    </citation>
    <scope>NUCLEOTIDE SEQUENCE [LARGE SCALE GENOMIC DNA]</scope>
    <source>
        <strain evidence="3">Gh-48</strain>
    </source>
</reference>
<keyword evidence="2" id="KW-0540">Nuclease</keyword>
<proteinExistence type="predicted"/>
<dbReference type="EMBL" id="FOCL01000016">
    <property type="protein sequence ID" value="SEO91472.1"/>
    <property type="molecule type" value="Genomic_DNA"/>
</dbReference>
<feature type="domain" description="ATPase AAA-type core" evidence="1">
    <location>
        <begin position="28"/>
        <end position="325"/>
    </location>
</feature>
<dbReference type="PANTHER" id="PTHR43581">
    <property type="entry name" value="ATP/GTP PHOSPHATASE"/>
    <property type="match status" value="1"/>
</dbReference>
<dbReference type="OrthoDB" id="747555at2"/>
<dbReference type="GO" id="GO:0016887">
    <property type="term" value="F:ATP hydrolysis activity"/>
    <property type="evidence" value="ECO:0007669"/>
    <property type="project" value="InterPro"/>
</dbReference>
<dbReference type="GO" id="GO:0005524">
    <property type="term" value="F:ATP binding"/>
    <property type="evidence" value="ECO:0007669"/>
    <property type="project" value="InterPro"/>
</dbReference>
<dbReference type="RefSeq" id="WP_091220362.1">
    <property type="nucleotide sequence ID" value="NZ_FOCL01000016.1"/>
</dbReference>
<dbReference type="SUPFAM" id="SSF52540">
    <property type="entry name" value="P-loop containing nucleoside triphosphate hydrolases"/>
    <property type="match status" value="1"/>
</dbReference>
<dbReference type="AlphaFoldDB" id="A0A1H8TKG9"/>
<evidence type="ECO:0000259" key="1">
    <source>
        <dbReference type="Pfam" id="PF13304"/>
    </source>
</evidence>
<dbReference type="STRING" id="551995.SAMN05192574_11626"/>
<dbReference type="Proteomes" id="UP000198942">
    <property type="component" value="Unassembled WGS sequence"/>
</dbReference>
<evidence type="ECO:0000313" key="3">
    <source>
        <dbReference type="Proteomes" id="UP000198942"/>
    </source>
</evidence>
<keyword evidence="2" id="KW-0255">Endonuclease</keyword>
<evidence type="ECO:0000313" key="2">
    <source>
        <dbReference type="EMBL" id="SEO91472.1"/>
    </source>
</evidence>
<organism evidence="2 3">
    <name type="scientific">Mucilaginibacter gossypiicola</name>
    <dbReference type="NCBI Taxonomy" id="551995"/>
    <lineage>
        <taxon>Bacteria</taxon>
        <taxon>Pseudomonadati</taxon>
        <taxon>Bacteroidota</taxon>
        <taxon>Sphingobacteriia</taxon>
        <taxon>Sphingobacteriales</taxon>
        <taxon>Sphingobacteriaceae</taxon>
        <taxon>Mucilaginibacter</taxon>
    </lineage>
</organism>
<dbReference type="GO" id="GO:0004519">
    <property type="term" value="F:endonuclease activity"/>
    <property type="evidence" value="ECO:0007669"/>
    <property type="project" value="UniProtKB-KW"/>
</dbReference>
<dbReference type="InterPro" id="IPR027417">
    <property type="entry name" value="P-loop_NTPase"/>
</dbReference>
<keyword evidence="3" id="KW-1185">Reference proteome</keyword>
<protein>
    <submittedName>
        <fullName evidence="2">Predicted ATP-dependent endonuclease of the OLD family, contains P-loop ATPase and TOPRIM domains</fullName>
    </submittedName>
</protein>